<proteinExistence type="predicted"/>
<dbReference type="WBParaSite" id="SSLN_0000191601-mRNA-1">
    <property type="protein sequence ID" value="SSLN_0000191601-mRNA-1"/>
    <property type="gene ID" value="SSLN_0000191601"/>
</dbReference>
<protein>
    <submittedName>
        <fullName evidence="3">Chromosome partition protein Smc</fullName>
    </submittedName>
</protein>
<name>A0A183SCA0_SCHSO</name>
<sequence>MKSEQKLQELTAEMDAARLRFEDSASAHARQLKDLSRQTESLQAELSDRDKALTCLQQLRTGQTRCTTGLAVGESPATTERGLRWITINRPVHLTKR</sequence>
<dbReference type="AlphaFoldDB" id="A0A183SCA0"/>
<evidence type="ECO:0000313" key="2">
    <source>
        <dbReference type="Proteomes" id="UP000275846"/>
    </source>
</evidence>
<keyword evidence="2" id="KW-1185">Reference proteome</keyword>
<accession>A0A183SCA0</accession>
<evidence type="ECO:0000313" key="3">
    <source>
        <dbReference type="WBParaSite" id="SSLN_0000191601-mRNA-1"/>
    </source>
</evidence>
<dbReference type="Proteomes" id="UP000275846">
    <property type="component" value="Unassembled WGS sequence"/>
</dbReference>
<dbReference type="OrthoDB" id="3549872at2759"/>
<evidence type="ECO:0000313" key="1">
    <source>
        <dbReference type="EMBL" id="VDL88233.1"/>
    </source>
</evidence>
<reference evidence="3" key="1">
    <citation type="submission" date="2016-06" db="UniProtKB">
        <authorList>
            <consortium name="WormBaseParasite"/>
        </authorList>
    </citation>
    <scope>IDENTIFICATION</scope>
</reference>
<dbReference type="EMBL" id="UYSU01008086">
    <property type="protein sequence ID" value="VDL88233.1"/>
    <property type="molecule type" value="Genomic_DNA"/>
</dbReference>
<gene>
    <name evidence="1" type="ORF">SSLN_LOCUS1848</name>
</gene>
<organism evidence="3">
    <name type="scientific">Schistocephalus solidus</name>
    <name type="common">Tapeworm</name>
    <dbReference type="NCBI Taxonomy" id="70667"/>
    <lineage>
        <taxon>Eukaryota</taxon>
        <taxon>Metazoa</taxon>
        <taxon>Spiralia</taxon>
        <taxon>Lophotrochozoa</taxon>
        <taxon>Platyhelminthes</taxon>
        <taxon>Cestoda</taxon>
        <taxon>Eucestoda</taxon>
        <taxon>Diphyllobothriidea</taxon>
        <taxon>Diphyllobothriidae</taxon>
        <taxon>Schistocephalus</taxon>
    </lineage>
</organism>
<reference evidence="1 2" key="2">
    <citation type="submission" date="2018-11" db="EMBL/GenBank/DDBJ databases">
        <authorList>
            <consortium name="Pathogen Informatics"/>
        </authorList>
    </citation>
    <scope>NUCLEOTIDE SEQUENCE [LARGE SCALE GENOMIC DNA]</scope>
    <source>
        <strain evidence="1 2">NST_G2</strain>
    </source>
</reference>